<evidence type="ECO:0000313" key="1">
    <source>
        <dbReference type="EMBL" id="TWI22179.1"/>
    </source>
</evidence>
<gene>
    <name evidence="1" type="ORF">IQ31_01584</name>
</gene>
<dbReference type="OrthoDB" id="1068871at2"/>
<evidence type="ECO:0000313" key="2">
    <source>
        <dbReference type="Proteomes" id="UP000315908"/>
    </source>
</evidence>
<comment type="caution">
    <text evidence="1">The sequence shown here is derived from an EMBL/GenBank/DDBJ whole genome shotgun (WGS) entry which is preliminary data.</text>
</comment>
<proteinExistence type="predicted"/>
<sequence>MNHRDYRRFYAMCKALDKTKEEAVCEFTDGRTESCRELSDEEFDQLFAKIVTLQTAVQKIPDDWEPAPGDAMRKKMFSIAREMYFHKSNTELKTIIDDFCIKQKKKPLNRLDVIELGQVLSIFEKKVKPDHLNALKR</sequence>
<reference evidence="1 2" key="1">
    <citation type="journal article" date="2015" name="Stand. Genomic Sci.">
        <title>Genomic Encyclopedia of Bacterial and Archaeal Type Strains, Phase III: the genomes of soil and plant-associated and newly described type strains.</title>
        <authorList>
            <person name="Whitman W.B."/>
            <person name="Woyke T."/>
            <person name="Klenk H.P."/>
            <person name="Zhou Y."/>
            <person name="Lilburn T.G."/>
            <person name="Beck B.J."/>
            <person name="De Vos P."/>
            <person name="Vandamme P."/>
            <person name="Eisen J.A."/>
            <person name="Garrity G."/>
            <person name="Hugenholtz P."/>
            <person name="Kyrpides N.C."/>
        </authorList>
    </citation>
    <scope>NUCLEOTIDE SEQUENCE [LARGE SCALE GENOMIC DNA]</scope>
    <source>
        <strain evidence="1 2">CGMCC 1.6855</strain>
    </source>
</reference>
<dbReference type="AlphaFoldDB" id="A0A562MQP3"/>
<protein>
    <submittedName>
        <fullName evidence="1">Uncharacterized protein</fullName>
    </submittedName>
</protein>
<organism evidence="1 2">
    <name type="scientific">Sphingobacterium siyangense</name>
    <dbReference type="NCBI Taxonomy" id="459529"/>
    <lineage>
        <taxon>Bacteria</taxon>
        <taxon>Pseudomonadati</taxon>
        <taxon>Bacteroidota</taxon>
        <taxon>Sphingobacteriia</taxon>
        <taxon>Sphingobacteriales</taxon>
        <taxon>Sphingobacteriaceae</taxon>
        <taxon>Sphingobacterium</taxon>
    </lineage>
</organism>
<name>A0A562MQP3_9SPHI</name>
<accession>A0A562MQP3</accession>
<dbReference type="EMBL" id="VLKR01000006">
    <property type="protein sequence ID" value="TWI22179.1"/>
    <property type="molecule type" value="Genomic_DNA"/>
</dbReference>
<dbReference type="RefSeq" id="WP_145327620.1">
    <property type="nucleotide sequence ID" value="NZ_VLKR01000006.1"/>
</dbReference>
<dbReference type="Proteomes" id="UP000315908">
    <property type="component" value="Unassembled WGS sequence"/>
</dbReference>